<feature type="transmembrane region" description="Helical" evidence="2">
    <location>
        <begin position="147"/>
        <end position="168"/>
    </location>
</feature>
<feature type="compositionally biased region" description="Basic and acidic residues" evidence="1">
    <location>
        <begin position="334"/>
        <end position="346"/>
    </location>
</feature>
<feature type="compositionally biased region" description="Pro residues" evidence="1">
    <location>
        <begin position="312"/>
        <end position="321"/>
    </location>
</feature>
<dbReference type="InterPro" id="IPR021855">
    <property type="entry name" value="PAM68-like"/>
</dbReference>
<feature type="region of interest" description="Disordered" evidence="1">
    <location>
        <begin position="276"/>
        <end position="346"/>
    </location>
</feature>
<dbReference type="Pfam" id="PF11947">
    <property type="entry name" value="DUF3464"/>
    <property type="match status" value="1"/>
</dbReference>
<feature type="compositionally biased region" description="Basic and acidic residues" evidence="1">
    <location>
        <begin position="72"/>
        <end position="94"/>
    </location>
</feature>
<organism evidence="3 4">
    <name type="scientific">Marchantia polymorpha subsp. ruderalis</name>
    <dbReference type="NCBI Taxonomy" id="1480154"/>
    <lineage>
        <taxon>Eukaryota</taxon>
        <taxon>Viridiplantae</taxon>
        <taxon>Streptophyta</taxon>
        <taxon>Embryophyta</taxon>
        <taxon>Marchantiophyta</taxon>
        <taxon>Marchantiopsida</taxon>
        <taxon>Marchantiidae</taxon>
        <taxon>Marchantiales</taxon>
        <taxon>Marchantiaceae</taxon>
        <taxon>Marchantia</taxon>
    </lineage>
</organism>
<keyword evidence="2" id="KW-0472">Membrane</keyword>
<dbReference type="PANTHER" id="PTHR34575:SF1">
    <property type="entry name" value="PROTEIN PAM68, CHLOROPLASTIC"/>
    <property type="match status" value="1"/>
</dbReference>
<proteinExistence type="predicted"/>
<dbReference type="AlphaFoldDB" id="A0A176WII8"/>
<feature type="transmembrane region" description="Helical" evidence="2">
    <location>
        <begin position="114"/>
        <end position="135"/>
    </location>
</feature>
<evidence type="ECO:0000256" key="2">
    <source>
        <dbReference type="SAM" id="Phobius"/>
    </source>
</evidence>
<dbReference type="EMBL" id="LVLJ01000695">
    <property type="protein sequence ID" value="OAE33030.1"/>
    <property type="molecule type" value="Genomic_DNA"/>
</dbReference>
<evidence type="ECO:0000256" key="1">
    <source>
        <dbReference type="SAM" id="MobiDB-lite"/>
    </source>
</evidence>
<feature type="compositionally biased region" description="Basic and acidic residues" evidence="1">
    <location>
        <begin position="276"/>
        <end position="302"/>
    </location>
</feature>
<evidence type="ECO:0008006" key="5">
    <source>
        <dbReference type="Google" id="ProtNLM"/>
    </source>
</evidence>
<reference evidence="3" key="1">
    <citation type="submission" date="2016-03" db="EMBL/GenBank/DDBJ databases">
        <title>Mechanisms controlling the formation of the plant cell surface in tip-growing cells are functionally conserved among land plants.</title>
        <authorList>
            <person name="Honkanen S."/>
            <person name="Jones V.A."/>
            <person name="Morieri G."/>
            <person name="Champion C."/>
            <person name="Hetherington A.J."/>
            <person name="Kelly S."/>
            <person name="Saint-Marcoux D."/>
            <person name="Proust H."/>
            <person name="Prescott H."/>
            <person name="Dolan L."/>
        </authorList>
    </citation>
    <scope>NUCLEOTIDE SEQUENCE [LARGE SCALE GENOMIC DNA]</scope>
    <source>
        <tissue evidence="3">Whole gametophyte</tissue>
    </source>
</reference>
<feature type="transmembrane region" description="Helical" evidence="2">
    <location>
        <begin position="207"/>
        <end position="227"/>
    </location>
</feature>
<comment type="caution">
    <text evidence="3">The sequence shown here is derived from an EMBL/GenBank/DDBJ whole genome shotgun (WGS) entry which is preliminary data.</text>
</comment>
<name>A0A176WII8_MARPO</name>
<sequence length="346" mass="38092">MAAVVAGLPLLVVAERRDFTVARASRPSGCREYGFRVDWNRRRNSAPGICFSLQSPKEKKGFGAPLKKKSGALEKKSGDDAGKVSDSGSERSALEEVDDDVVPEVVTNRMLKRIALTVGVPLAVGVLFFPLFYYLKVVKKVDVPEWLPLLTSTLTFGTAGFGITYGVLSASWDPAREGSLLGWKEAQLNWPVFLETALVDFGLLPGWNLLIVSVGTTMAASSAILPLPSVCSVMRSSCRDISKQRLSQQNVKVSPGVIGGACWRWSLPGIRAMAPEDEKMTRRSPLDFPVEWDRPTPGRRPDIFPQFSPMKTPLPPPLPSDPPEEDEDEEEKKEEEPDKEPEKPEE</sequence>
<feature type="compositionally biased region" description="Acidic residues" evidence="1">
    <location>
        <begin position="322"/>
        <end position="333"/>
    </location>
</feature>
<dbReference type="Proteomes" id="UP000077202">
    <property type="component" value="Unassembled WGS sequence"/>
</dbReference>
<gene>
    <name evidence="3" type="ORF">AXG93_1913s1320</name>
</gene>
<protein>
    <recommendedName>
        <fullName evidence="5">Protein PAM68, chloroplastic</fullName>
    </recommendedName>
</protein>
<evidence type="ECO:0000313" key="3">
    <source>
        <dbReference type="EMBL" id="OAE33030.1"/>
    </source>
</evidence>
<keyword evidence="4" id="KW-1185">Reference proteome</keyword>
<keyword evidence="2" id="KW-0812">Transmembrane</keyword>
<keyword evidence="2" id="KW-1133">Transmembrane helix</keyword>
<accession>A0A176WII8</accession>
<feature type="region of interest" description="Disordered" evidence="1">
    <location>
        <begin position="72"/>
        <end position="96"/>
    </location>
</feature>
<evidence type="ECO:0000313" key="4">
    <source>
        <dbReference type="Proteomes" id="UP000077202"/>
    </source>
</evidence>
<dbReference type="PANTHER" id="PTHR34575">
    <property type="entry name" value="PROTEIN PAM68, CHLOROPLASTIC"/>
    <property type="match status" value="1"/>
</dbReference>